<reference evidence="1 2" key="1">
    <citation type="submission" date="2021-03" db="EMBL/GenBank/DDBJ databases">
        <authorList>
            <person name="Kim M.K."/>
        </authorList>
    </citation>
    <scope>NUCLEOTIDE SEQUENCE [LARGE SCALE GENOMIC DNA]</scope>
    <source>
        <strain evidence="1 2">BT442</strain>
    </source>
</reference>
<keyword evidence="2" id="KW-1185">Reference proteome</keyword>
<dbReference type="EMBL" id="JAGETZ010000016">
    <property type="protein sequence ID" value="MBO2012383.1"/>
    <property type="molecule type" value="Genomic_DNA"/>
</dbReference>
<feature type="non-terminal residue" evidence="1">
    <location>
        <position position="1"/>
    </location>
</feature>
<gene>
    <name evidence="1" type="ORF">J4E00_25195</name>
</gene>
<dbReference type="Proteomes" id="UP000664369">
    <property type="component" value="Unassembled WGS sequence"/>
</dbReference>
<accession>A0ABS3QN66</accession>
<evidence type="ECO:0000313" key="2">
    <source>
        <dbReference type="Proteomes" id="UP000664369"/>
    </source>
</evidence>
<name>A0ABS3QN66_9BACT</name>
<protein>
    <submittedName>
        <fullName evidence="1">Uncharacterized protein</fullName>
    </submittedName>
</protein>
<comment type="caution">
    <text evidence="1">The sequence shown here is derived from an EMBL/GenBank/DDBJ whole genome shotgun (WGS) entry which is preliminary data.</text>
</comment>
<organism evidence="1 2">
    <name type="scientific">Hymenobacter negativus</name>
    <dbReference type="NCBI Taxonomy" id="2795026"/>
    <lineage>
        <taxon>Bacteria</taxon>
        <taxon>Pseudomonadati</taxon>
        <taxon>Bacteroidota</taxon>
        <taxon>Cytophagia</taxon>
        <taxon>Cytophagales</taxon>
        <taxon>Hymenobacteraceae</taxon>
        <taxon>Hymenobacter</taxon>
    </lineage>
</organism>
<evidence type="ECO:0000313" key="1">
    <source>
        <dbReference type="EMBL" id="MBO2012383.1"/>
    </source>
</evidence>
<dbReference type="RefSeq" id="WP_208178130.1">
    <property type="nucleotide sequence ID" value="NZ_JAGETZ010000016.1"/>
</dbReference>
<sequence>YLSLFLMAKTSTKLFSRKFRNWLLHLVISRQDLKSITGYTLQALQNDGAQWQAKIDLLQPLYDSFDTGLMGQAGASAGRGAQTLLADTAFGLVKQFMKRAYKVNFAALEETAPELFKQFFPQGRSQFSQASRQTMGTAFATFVRTLTLHKDDVPQGAALLKDAQTLNTQYTLARQEQDKRKKQVKSASTDLDADETDLLTELFGVYAALLAHYYKTPERAAEYFDFSVLPPSRRQSEADDASPTQP</sequence>
<proteinExistence type="predicted"/>